<dbReference type="NCBIfam" id="TIGR03156">
    <property type="entry name" value="GTP_HflX"/>
    <property type="match status" value="1"/>
</dbReference>
<proteinExistence type="inferred from homology"/>
<dbReference type="AlphaFoldDB" id="L0DXW4"/>
<feature type="binding site" evidence="7">
    <location>
        <begin position="252"/>
        <end position="255"/>
    </location>
    <ligand>
        <name>GTP</name>
        <dbReference type="ChEBI" id="CHEBI:37565"/>
    </ligand>
</feature>
<evidence type="ECO:0000256" key="4">
    <source>
        <dbReference type="ARBA" id="ARBA00022842"/>
    </source>
</evidence>
<dbReference type="FunFam" id="3.40.50.11060:FF:000001">
    <property type="entry name" value="GTPase HflX"/>
    <property type="match status" value="1"/>
</dbReference>
<comment type="subcellular location">
    <subcellularLocation>
        <location evidence="6">Cytoplasm</location>
    </subcellularLocation>
    <text evidence="6">May associate with membranes.</text>
</comment>
<dbReference type="PROSITE" id="PS51705">
    <property type="entry name" value="G_HFLX"/>
    <property type="match status" value="1"/>
</dbReference>
<accession>L0DXW4</accession>
<dbReference type="GO" id="GO:0005737">
    <property type="term" value="C:cytoplasm"/>
    <property type="evidence" value="ECO:0007669"/>
    <property type="project" value="UniProtKB-SubCell"/>
</dbReference>
<keyword evidence="9" id="KW-0175">Coiled coil</keyword>
<evidence type="ECO:0000256" key="3">
    <source>
        <dbReference type="ARBA" id="ARBA00022741"/>
    </source>
</evidence>
<dbReference type="InterPro" id="IPR016496">
    <property type="entry name" value="GTPase_HflX"/>
</dbReference>
<dbReference type="EMBL" id="CP003989">
    <property type="protein sequence ID" value="AGA34414.1"/>
    <property type="molecule type" value="Genomic_DNA"/>
</dbReference>
<comment type="function">
    <text evidence="6">GTPase that associates with the 50S ribosomal subunit and may have a role during protein synthesis or ribosome biogenesis.</text>
</comment>
<dbReference type="InterPro" id="IPR042108">
    <property type="entry name" value="GTPase_HflX_N_sf"/>
</dbReference>
<feature type="binding site" evidence="7">
    <location>
        <begin position="318"/>
        <end position="321"/>
    </location>
    <ligand>
        <name>GTP</name>
        <dbReference type="ChEBI" id="CHEBI:37565"/>
    </ligand>
</feature>
<dbReference type="PANTHER" id="PTHR10229:SF0">
    <property type="entry name" value="GTP-BINDING PROTEIN 6-RELATED"/>
    <property type="match status" value="1"/>
</dbReference>
<reference evidence="12" key="1">
    <citation type="submission" date="2015-12" db="EMBL/GenBank/DDBJ databases">
        <authorList>
            <person name="Tikhonova T.V."/>
            <person name="Pavlov A.R."/>
            <person name="Beletsky A.V."/>
            <person name="Mardanov A.V."/>
            <person name="Sorokin D.Y."/>
            <person name="Ravin N.V."/>
            <person name="Popov V.O."/>
        </authorList>
    </citation>
    <scope>NUCLEOTIDE SEQUENCE</scope>
    <source>
        <strain evidence="12">DSM 14787</strain>
    </source>
</reference>
<dbReference type="CDD" id="cd01878">
    <property type="entry name" value="HflX"/>
    <property type="match status" value="1"/>
</dbReference>
<feature type="binding site" evidence="7">
    <location>
        <begin position="205"/>
        <end position="212"/>
    </location>
    <ligand>
        <name>GTP</name>
        <dbReference type="ChEBI" id="CHEBI:37565"/>
    </ligand>
</feature>
<feature type="domain" description="Hflx-type G" evidence="11">
    <location>
        <begin position="199"/>
        <end position="367"/>
    </location>
</feature>
<keyword evidence="3 6" id="KW-0547">Nucleotide-binding</keyword>
<dbReference type="STRING" id="1255043.TVNIR_2776"/>
<dbReference type="eggNOG" id="COG2262">
    <property type="taxonomic scope" value="Bacteria"/>
</dbReference>
<dbReference type="Gene3D" id="6.10.250.2860">
    <property type="match status" value="1"/>
</dbReference>
<keyword evidence="4 8" id="KW-0460">Magnesium</keyword>
<feature type="binding site" evidence="8">
    <location>
        <position position="232"/>
    </location>
    <ligand>
        <name>Mg(2+)</name>
        <dbReference type="ChEBI" id="CHEBI:18420"/>
    </ligand>
</feature>
<keyword evidence="5 6" id="KW-0342">GTP-binding</keyword>
<evidence type="ECO:0000256" key="5">
    <source>
        <dbReference type="ARBA" id="ARBA00023134"/>
    </source>
</evidence>
<dbReference type="PIRSF" id="PIRSF006809">
    <property type="entry name" value="GTP-binding_hflX_prd"/>
    <property type="match status" value="1"/>
</dbReference>
<evidence type="ECO:0000256" key="2">
    <source>
        <dbReference type="ARBA" id="ARBA00022723"/>
    </source>
</evidence>
<evidence type="ECO:0000256" key="6">
    <source>
        <dbReference type="HAMAP-Rule" id="MF_00900"/>
    </source>
</evidence>
<dbReference type="Pfam" id="PF16360">
    <property type="entry name" value="GTP-bdg_M"/>
    <property type="match status" value="1"/>
</dbReference>
<protein>
    <recommendedName>
        <fullName evidence="6">GTPase HflX</fullName>
    </recommendedName>
    <alternativeName>
        <fullName evidence="6">GTP-binding protein HflX</fullName>
    </alternativeName>
</protein>
<dbReference type="InterPro" id="IPR025121">
    <property type="entry name" value="GTPase_HflX_N"/>
</dbReference>
<dbReference type="InterPro" id="IPR032305">
    <property type="entry name" value="GTP-bd_M"/>
</dbReference>
<evidence type="ECO:0000256" key="7">
    <source>
        <dbReference type="PIRSR" id="PIRSR006809-1"/>
    </source>
</evidence>
<dbReference type="Pfam" id="PF13167">
    <property type="entry name" value="GTP-bdg_N"/>
    <property type="match status" value="1"/>
</dbReference>
<dbReference type="PATRIC" id="fig|1255043.3.peg.2801"/>
<gene>
    <name evidence="12" type="primary">hflX [H]</name>
    <name evidence="6" type="synonym">hflX</name>
    <name evidence="12" type="ordered locus">TVNIR_2776</name>
</gene>
<feature type="coiled-coil region" evidence="9">
    <location>
        <begin position="165"/>
        <end position="195"/>
    </location>
</feature>
<organism evidence="12 13">
    <name type="scientific">Thioalkalivibrio nitratireducens (strain DSM 14787 / UNIQEM 213 / ALEN2)</name>
    <dbReference type="NCBI Taxonomy" id="1255043"/>
    <lineage>
        <taxon>Bacteria</taxon>
        <taxon>Pseudomonadati</taxon>
        <taxon>Pseudomonadota</taxon>
        <taxon>Gammaproteobacteria</taxon>
        <taxon>Chromatiales</taxon>
        <taxon>Ectothiorhodospiraceae</taxon>
        <taxon>Thioalkalivibrio</taxon>
    </lineage>
</organism>
<dbReference type="HAMAP" id="MF_00900">
    <property type="entry name" value="GTPase_HflX"/>
    <property type="match status" value="1"/>
</dbReference>
<comment type="similarity">
    <text evidence="6">Belongs to the TRAFAC class OBG-HflX-like GTPase superfamily. HflX GTPase family.</text>
</comment>
<name>L0DXW4_THIND</name>
<feature type="binding site" evidence="7">
    <location>
        <begin position="230"/>
        <end position="234"/>
    </location>
    <ligand>
        <name>GTP</name>
        <dbReference type="ChEBI" id="CHEBI:37565"/>
    </ligand>
</feature>
<dbReference type="HOGENOM" id="CLU_019597_2_1_6"/>
<evidence type="ECO:0000313" key="13">
    <source>
        <dbReference type="Proteomes" id="UP000010809"/>
    </source>
</evidence>
<keyword evidence="2 8" id="KW-0479">Metal-binding</keyword>
<dbReference type="Gene3D" id="3.40.50.11060">
    <property type="entry name" value="GTPase HflX, N-terminal domain"/>
    <property type="match status" value="1"/>
</dbReference>
<evidence type="ECO:0000259" key="11">
    <source>
        <dbReference type="PROSITE" id="PS51705"/>
    </source>
</evidence>
<comment type="subunit">
    <text evidence="6">Monomer. Associates with the 50S ribosomal subunit.</text>
</comment>
<dbReference type="Pfam" id="PF01926">
    <property type="entry name" value="MMR_HSR1"/>
    <property type="match status" value="1"/>
</dbReference>
<sequence>MFERPESGDRALLVALAVGEPANIEPQIREFQDLAESAGAEVVGLISGSRRNPDPRFFVGSGKADEIAAAVEATGADLAIFNHPLSPSQERNLERHLKCRVLDRSGLILDIFAQRARSHEGKLQVELAQLRHMSTRLVRGWTHLERQKGGIGLRGPGETQLETDRRLLAARIKHIERRLEKVQRAREQGRQARRRNETPTVALVGYTNAGKSTLFNRLTEAQVYAADQLFATLDPTLRRLDLAPHQSVILADTVGFVRDLPHELIAAFKATLTETREAALLLHVIDASDPEREVHVEQVESVLEEIGAGEVPIWCVYNKIDCVPSADEGGTPARFEAGGDTLWVSAVTGAGVEALQTRLANHFTETMFRGWVALPAAAGRLRSRLFAERAVEAEQTGADGRMHLRLNVPERLLRALLREAGLEPDPHRLRVGAAEAPVAEPAEPDLAEAGHPGS</sequence>
<evidence type="ECO:0000256" key="1">
    <source>
        <dbReference type="ARBA" id="ARBA00022490"/>
    </source>
</evidence>
<comment type="cofactor">
    <cofactor evidence="8">
        <name>Mg(2+)</name>
        <dbReference type="ChEBI" id="CHEBI:18420"/>
    </cofactor>
</comment>
<dbReference type="GO" id="GO:0005525">
    <property type="term" value="F:GTP binding"/>
    <property type="evidence" value="ECO:0007669"/>
    <property type="project" value="UniProtKB-UniRule"/>
</dbReference>
<dbReference type="InterPro" id="IPR006073">
    <property type="entry name" value="GTP-bd"/>
</dbReference>
<dbReference type="Proteomes" id="UP000010809">
    <property type="component" value="Chromosome"/>
</dbReference>
<keyword evidence="13" id="KW-1185">Reference proteome</keyword>
<dbReference type="InterPro" id="IPR030394">
    <property type="entry name" value="G_HFLX_dom"/>
</dbReference>
<feature type="region of interest" description="Disordered" evidence="10">
    <location>
        <begin position="428"/>
        <end position="454"/>
    </location>
</feature>
<feature type="binding site" evidence="8">
    <location>
        <position position="212"/>
    </location>
    <ligand>
        <name>Mg(2+)</name>
        <dbReference type="ChEBI" id="CHEBI:18420"/>
    </ligand>
</feature>
<dbReference type="GO" id="GO:0043022">
    <property type="term" value="F:ribosome binding"/>
    <property type="evidence" value="ECO:0007669"/>
    <property type="project" value="TreeGrafter"/>
</dbReference>
<dbReference type="Gene3D" id="3.40.50.300">
    <property type="entry name" value="P-loop containing nucleotide triphosphate hydrolases"/>
    <property type="match status" value="1"/>
</dbReference>
<evidence type="ECO:0000256" key="8">
    <source>
        <dbReference type="PIRSR" id="PIRSR006809-2"/>
    </source>
</evidence>
<evidence type="ECO:0000256" key="9">
    <source>
        <dbReference type="SAM" id="Coils"/>
    </source>
</evidence>
<dbReference type="SUPFAM" id="SSF52540">
    <property type="entry name" value="P-loop containing nucleoside triphosphate hydrolases"/>
    <property type="match status" value="1"/>
</dbReference>
<dbReference type="GO" id="GO:0003924">
    <property type="term" value="F:GTPase activity"/>
    <property type="evidence" value="ECO:0007669"/>
    <property type="project" value="UniProtKB-UniRule"/>
</dbReference>
<dbReference type="KEGG" id="tni:TVNIR_2776"/>
<evidence type="ECO:0000256" key="10">
    <source>
        <dbReference type="SAM" id="MobiDB-lite"/>
    </source>
</evidence>
<dbReference type="RefSeq" id="WP_015259525.1">
    <property type="nucleotide sequence ID" value="NC_019902.2"/>
</dbReference>
<dbReference type="OrthoDB" id="9812272at2"/>
<dbReference type="NCBIfam" id="NF008280">
    <property type="entry name" value="PRK11058.1"/>
    <property type="match status" value="1"/>
</dbReference>
<evidence type="ECO:0000313" key="12">
    <source>
        <dbReference type="EMBL" id="AGA34414.1"/>
    </source>
</evidence>
<dbReference type="FunFam" id="3.40.50.300:FF:000173">
    <property type="entry name" value="GTPase HflX"/>
    <property type="match status" value="1"/>
</dbReference>
<dbReference type="PANTHER" id="PTHR10229">
    <property type="entry name" value="GTP-BINDING PROTEIN HFLX"/>
    <property type="match status" value="1"/>
</dbReference>
<dbReference type="GO" id="GO:0046872">
    <property type="term" value="F:metal ion binding"/>
    <property type="evidence" value="ECO:0007669"/>
    <property type="project" value="UniProtKB-KW"/>
</dbReference>
<keyword evidence="1 6" id="KW-0963">Cytoplasm</keyword>
<dbReference type="InterPro" id="IPR027417">
    <property type="entry name" value="P-loop_NTPase"/>
</dbReference>
<dbReference type="PRINTS" id="PR00326">
    <property type="entry name" value="GTP1OBG"/>
</dbReference>